<evidence type="ECO:0000256" key="2">
    <source>
        <dbReference type="ARBA" id="ARBA00010617"/>
    </source>
</evidence>
<dbReference type="PANTHER" id="PTHR47582:SF1">
    <property type="entry name" value="P450, PUTATIVE (EUROFUNG)-RELATED"/>
    <property type="match status" value="1"/>
</dbReference>
<evidence type="ECO:0000256" key="5">
    <source>
        <dbReference type="ARBA" id="ARBA00023033"/>
    </source>
</evidence>
<keyword evidence="3 6" id="KW-0479">Metal-binding</keyword>
<dbReference type="PROSITE" id="PS00086">
    <property type="entry name" value="CYTOCHROME_P450"/>
    <property type="match status" value="1"/>
</dbReference>
<dbReference type="GO" id="GO:0004497">
    <property type="term" value="F:monooxygenase activity"/>
    <property type="evidence" value="ECO:0007669"/>
    <property type="project" value="UniProtKB-KW"/>
</dbReference>
<dbReference type="GO" id="GO:0020037">
    <property type="term" value="F:heme binding"/>
    <property type="evidence" value="ECO:0007669"/>
    <property type="project" value="InterPro"/>
</dbReference>
<dbReference type="AlphaFoldDB" id="A0A084GGV2"/>
<dbReference type="EMBL" id="JOWA01000022">
    <property type="protein sequence ID" value="KEZ46564.1"/>
    <property type="molecule type" value="Genomic_DNA"/>
</dbReference>
<dbReference type="Pfam" id="PF00067">
    <property type="entry name" value="p450"/>
    <property type="match status" value="1"/>
</dbReference>
<keyword evidence="7" id="KW-0560">Oxidoreductase</keyword>
<evidence type="ECO:0000256" key="7">
    <source>
        <dbReference type="RuleBase" id="RU000461"/>
    </source>
</evidence>
<comment type="cofactor">
    <cofactor evidence="1 6">
        <name>heme</name>
        <dbReference type="ChEBI" id="CHEBI:30413"/>
    </cofactor>
</comment>
<keyword evidence="4 6" id="KW-0408">Iron</keyword>
<keyword evidence="9" id="KW-1185">Reference proteome</keyword>
<dbReference type="OMA" id="YLMACYR"/>
<evidence type="ECO:0000256" key="6">
    <source>
        <dbReference type="PIRSR" id="PIRSR602403-1"/>
    </source>
</evidence>
<comment type="similarity">
    <text evidence="2 7">Belongs to the cytochrome P450 family.</text>
</comment>
<dbReference type="OrthoDB" id="1470350at2759"/>
<protein>
    <submittedName>
        <fullName evidence="8">Prostacyclin synthase</fullName>
    </submittedName>
</protein>
<dbReference type="InterPro" id="IPR036396">
    <property type="entry name" value="Cyt_P450_sf"/>
</dbReference>
<dbReference type="InterPro" id="IPR017972">
    <property type="entry name" value="Cyt_P450_CS"/>
</dbReference>
<accession>A0A084GGV2</accession>
<dbReference type="SUPFAM" id="SSF48264">
    <property type="entry name" value="Cytochrome P450"/>
    <property type="match status" value="1"/>
</dbReference>
<dbReference type="PRINTS" id="PR00465">
    <property type="entry name" value="EP450IV"/>
</dbReference>
<gene>
    <name evidence="8" type="ORF">SAPIO_CDS0360</name>
</gene>
<dbReference type="VEuPathDB" id="FungiDB:SAPIO_CDS0360"/>
<evidence type="ECO:0000256" key="3">
    <source>
        <dbReference type="ARBA" id="ARBA00022723"/>
    </source>
</evidence>
<keyword evidence="6 7" id="KW-0349">Heme</keyword>
<evidence type="ECO:0000313" key="8">
    <source>
        <dbReference type="EMBL" id="KEZ46564.1"/>
    </source>
</evidence>
<evidence type="ECO:0000256" key="1">
    <source>
        <dbReference type="ARBA" id="ARBA00001971"/>
    </source>
</evidence>
<dbReference type="RefSeq" id="XP_016646363.1">
    <property type="nucleotide sequence ID" value="XM_016783163.1"/>
</dbReference>
<keyword evidence="5 7" id="KW-0503">Monooxygenase</keyword>
<evidence type="ECO:0000256" key="4">
    <source>
        <dbReference type="ARBA" id="ARBA00023004"/>
    </source>
</evidence>
<dbReference type="Gene3D" id="1.10.630.10">
    <property type="entry name" value="Cytochrome P450"/>
    <property type="match status" value="1"/>
</dbReference>
<sequence length="514" mass="57427">MWSILSDPVSGVDPATAAAAAAVPVAVYLVCRILFPNIDPREPPVLPPTIPFLGHILSLMREQNNMFHRLYQERKLPICTLPMLNGKMYVINEPRLVAAAMRNQNLSFEPFAVEFSTPTLGMDKKHVEIYSQPGTMDEFSHTIQQSMLGENLAVMNSAALKEIAKTLNDISSREGLALESGFEWLRELMALATLRSMFGSQNPLGKDSLNDLWEFDKGLGLLALGFAPNLLAPKALKARDRLQERLEPYYLKGLDQGDDVSPLMKLRGAKERLIGFQDHELTKPESSMLFVATSNTIPTLFWLFSHVMSDPALLSQVRAEVETITTVETDANGRRIAATMNLAVYEKECPMLHAVYREILRLYSDLVGTRRVMNDTTIRDPVTGQEYLLRKGINIQWASKVAHHVPDVWGDDSHEFKPERFLHATAVDEKKRRGAMIPFGGGKHLCPGRNFAKTENIGLVSALALGYDVVGVAVPPAGNSYLGTAVKRPIFEQKDPVRITRRKGWEDVTWTFKC</sequence>
<feature type="binding site" description="axial binding residue" evidence="6">
    <location>
        <position position="446"/>
    </location>
    <ligand>
        <name>heme</name>
        <dbReference type="ChEBI" id="CHEBI:30413"/>
    </ligand>
    <ligandPart>
        <name>Fe</name>
        <dbReference type="ChEBI" id="CHEBI:18248"/>
    </ligandPart>
</feature>
<dbReference type="InterPro" id="IPR002403">
    <property type="entry name" value="Cyt_P450_E_grp-IV"/>
</dbReference>
<dbReference type="InterPro" id="IPR001128">
    <property type="entry name" value="Cyt_P450"/>
</dbReference>
<dbReference type="CDD" id="cd11040">
    <property type="entry name" value="CYP7_CYP8-like"/>
    <property type="match status" value="1"/>
</dbReference>
<evidence type="ECO:0000313" key="9">
    <source>
        <dbReference type="Proteomes" id="UP000028545"/>
    </source>
</evidence>
<dbReference type="Proteomes" id="UP000028545">
    <property type="component" value="Unassembled WGS sequence"/>
</dbReference>
<name>A0A084GGV2_PSEDA</name>
<dbReference type="HOGENOM" id="CLU_018012_4_2_1"/>
<reference evidence="8 9" key="1">
    <citation type="journal article" date="2014" name="Genome Announc.">
        <title>Draft genome sequence of the pathogenic fungus Scedosporium apiospermum.</title>
        <authorList>
            <person name="Vandeputte P."/>
            <person name="Ghamrawi S."/>
            <person name="Rechenmann M."/>
            <person name="Iltis A."/>
            <person name="Giraud S."/>
            <person name="Fleury M."/>
            <person name="Thornton C."/>
            <person name="Delhaes L."/>
            <person name="Meyer W."/>
            <person name="Papon N."/>
            <person name="Bouchara J.P."/>
        </authorList>
    </citation>
    <scope>NUCLEOTIDE SEQUENCE [LARGE SCALE GENOMIC DNA]</scope>
    <source>
        <strain evidence="8 9">IHEM 14462</strain>
    </source>
</reference>
<comment type="caution">
    <text evidence="8">The sequence shown here is derived from an EMBL/GenBank/DDBJ whole genome shotgun (WGS) entry which is preliminary data.</text>
</comment>
<organism evidence="8 9">
    <name type="scientific">Pseudallescheria apiosperma</name>
    <name type="common">Scedosporium apiospermum</name>
    <dbReference type="NCBI Taxonomy" id="563466"/>
    <lineage>
        <taxon>Eukaryota</taxon>
        <taxon>Fungi</taxon>
        <taxon>Dikarya</taxon>
        <taxon>Ascomycota</taxon>
        <taxon>Pezizomycotina</taxon>
        <taxon>Sordariomycetes</taxon>
        <taxon>Hypocreomycetidae</taxon>
        <taxon>Microascales</taxon>
        <taxon>Microascaceae</taxon>
        <taxon>Scedosporium</taxon>
    </lineage>
</organism>
<proteinExistence type="inferred from homology"/>
<dbReference type="GO" id="GO:0005506">
    <property type="term" value="F:iron ion binding"/>
    <property type="evidence" value="ECO:0007669"/>
    <property type="project" value="InterPro"/>
</dbReference>
<dbReference type="InterPro" id="IPR053007">
    <property type="entry name" value="CYP450_monoxygenase_sec-met"/>
</dbReference>
<dbReference type="PANTHER" id="PTHR47582">
    <property type="entry name" value="P450, PUTATIVE (EUROFUNG)-RELATED"/>
    <property type="match status" value="1"/>
</dbReference>
<dbReference type="GO" id="GO:0016705">
    <property type="term" value="F:oxidoreductase activity, acting on paired donors, with incorporation or reduction of molecular oxygen"/>
    <property type="evidence" value="ECO:0007669"/>
    <property type="project" value="InterPro"/>
</dbReference>
<dbReference type="GeneID" id="27718512"/>
<dbReference type="KEGG" id="sapo:SAPIO_CDS0360"/>